<sequence>MAIVAALRKFETLSEIVITDGFSQPTAASLASSPSNKRPLHDIASEESISRLMAHPTISMSDMNEEDLCATAKMAGLVLDLLRSLDVHVIQPEYLHVNFIPQPTYESFLHSFQLTDGIPPFNKLMQNVRALAITIPEESNIMDEQGRWRGEGFEEVEDSLRRFFDYLTDAPNLEDLFLAGSGVELPGDDDASQTERFLPTWHVSNIIQPKAWPDLRKFSIEDIWIEPETLRGYIGNRASRLSLSYVLGRRIDGSTLKMLRKMARKGRLNVSSLGADGFEIKL</sequence>
<reference evidence="1" key="1">
    <citation type="submission" date="2021-12" db="EMBL/GenBank/DDBJ databases">
        <title>Comparative genomics, transcriptomics and evolutionary studies reveal genomic signatures of adaptation to plant cell wall in hemibiotrophic fungi.</title>
        <authorList>
            <consortium name="DOE Joint Genome Institute"/>
            <person name="Baroncelli R."/>
            <person name="Diaz J.F."/>
            <person name="Benocci T."/>
            <person name="Peng M."/>
            <person name="Battaglia E."/>
            <person name="Haridas S."/>
            <person name="Andreopoulos W."/>
            <person name="Labutti K."/>
            <person name="Pangilinan J."/>
            <person name="Floch G.L."/>
            <person name="Makela M.R."/>
            <person name="Henrissat B."/>
            <person name="Grigoriev I.V."/>
            <person name="Crouch J.A."/>
            <person name="De Vries R.P."/>
            <person name="Sukno S.A."/>
            <person name="Thon M.R."/>
        </authorList>
    </citation>
    <scope>NUCLEOTIDE SEQUENCE</scope>
    <source>
        <strain evidence="1">CBS 112980</strain>
    </source>
</reference>
<proteinExistence type="predicted"/>
<protein>
    <submittedName>
        <fullName evidence="1">Uncharacterized protein</fullName>
    </submittedName>
</protein>
<gene>
    <name evidence="1" type="ORF">BDZ83DRAFT_415858</name>
</gene>
<evidence type="ECO:0000313" key="2">
    <source>
        <dbReference type="Proteomes" id="UP001244207"/>
    </source>
</evidence>
<dbReference type="EMBL" id="JAHMHS010000076">
    <property type="protein sequence ID" value="KAK1722686.1"/>
    <property type="molecule type" value="Genomic_DNA"/>
</dbReference>
<dbReference type="RefSeq" id="XP_060362741.1">
    <property type="nucleotide sequence ID" value="XM_060502945.1"/>
</dbReference>
<accession>A0AAD8XDV6</accession>
<evidence type="ECO:0000313" key="1">
    <source>
        <dbReference type="EMBL" id="KAK1722686.1"/>
    </source>
</evidence>
<dbReference type="GeneID" id="85386844"/>
<dbReference type="AlphaFoldDB" id="A0AAD8XDV6"/>
<organism evidence="1 2">
    <name type="scientific">Glomerella acutata</name>
    <name type="common">Colletotrichum acutatum</name>
    <dbReference type="NCBI Taxonomy" id="27357"/>
    <lineage>
        <taxon>Eukaryota</taxon>
        <taxon>Fungi</taxon>
        <taxon>Dikarya</taxon>
        <taxon>Ascomycota</taxon>
        <taxon>Pezizomycotina</taxon>
        <taxon>Sordariomycetes</taxon>
        <taxon>Hypocreomycetidae</taxon>
        <taxon>Glomerellales</taxon>
        <taxon>Glomerellaceae</taxon>
        <taxon>Colletotrichum</taxon>
        <taxon>Colletotrichum acutatum species complex</taxon>
    </lineage>
</organism>
<name>A0AAD8XDV6_GLOAC</name>
<comment type="caution">
    <text evidence="1">The sequence shown here is derived from an EMBL/GenBank/DDBJ whole genome shotgun (WGS) entry which is preliminary data.</text>
</comment>
<dbReference type="Proteomes" id="UP001244207">
    <property type="component" value="Unassembled WGS sequence"/>
</dbReference>
<keyword evidence="2" id="KW-1185">Reference proteome</keyword>